<evidence type="ECO:0000313" key="2">
    <source>
        <dbReference type="Proteomes" id="UP001291623"/>
    </source>
</evidence>
<keyword evidence="2" id="KW-1185">Reference proteome</keyword>
<organism evidence="1 2">
    <name type="scientific">Anisodus tanguticus</name>
    <dbReference type="NCBI Taxonomy" id="243964"/>
    <lineage>
        <taxon>Eukaryota</taxon>
        <taxon>Viridiplantae</taxon>
        <taxon>Streptophyta</taxon>
        <taxon>Embryophyta</taxon>
        <taxon>Tracheophyta</taxon>
        <taxon>Spermatophyta</taxon>
        <taxon>Magnoliopsida</taxon>
        <taxon>eudicotyledons</taxon>
        <taxon>Gunneridae</taxon>
        <taxon>Pentapetalae</taxon>
        <taxon>asterids</taxon>
        <taxon>lamiids</taxon>
        <taxon>Solanales</taxon>
        <taxon>Solanaceae</taxon>
        <taxon>Solanoideae</taxon>
        <taxon>Hyoscyameae</taxon>
        <taxon>Anisodus</taxon>
    </lineage>
</organism>
<gene>
    <name evidence="1" type="ORF">RND71_026551</name>
</gene>
<comment type="caution">
    <text evidence="1">The sequence shown here is derived from an EMBL/GenBank/DDBJ whole genome shotgun (WGS) entry which is preliminary data.</text>
</comment>
<evidence type="ECO:0000313" key="1">
    <source>
        <dbReference type="EMBL" id="KAK4354357.1"/>
    </source>
</evidence>
<sequence length="230" mass="26002">MERSILRVLTQNNLIKESSMPPSLRCKSCLGLSYRRLRRRTSTSITTMTSGPLRTRGPGVKNKLRFDLSTAFTQDCGVELKIGREDPRKNMFIFGLYSWISLWNEIMQDNNPIFLERKHSRAFSKPLSRQSQTVSQVASAQVNKSVEPDGVESCALSKQILLGKSIESDGVASGIFSNKHSLSSQQSQMMLEVASAQNSKVNRARRQLSIKMVQLSKPTIHFYKSTKHKY</sequence>
<name>A0AAE1RNL1_9SOLA</name>
<proteinExistence type="predicted"/>
<reference evidence="1" key="1">
    <citation type="submission" date="2023-12" db="EMBL/GenBank/DDBJ databases">
        <title>Genome assembly of Anisodus tanguticus.</title>
        <authorList>
            <person name="Wang Y.-J."/>
        </authorList>
    </citation>
    <scope>NUCLEOTIDE SEQUENCE</scope>
    <source>
        <strain evidence="1">KB-2021</strain>
        <tissue evidence="1">Leaf</tissue>
    </source>
</reference>
<accession>A0AAE1RNL1</accession>
<dbReference type="Proteomes" id="UP001291623">
    <property type="component" value="Unassembled WGS sequence"/>
</dbReference>
<dbReference type="EMBL" id="JAVYJV010000014">
    <property type="protein sequence ID" value="KAK4354357.1"/>
    <property type="molecule type" value="Genomic_DNA"/>
</dbReference>
<dbReference type="AlphaFoldDB" id="A0AAE1RNL1"/>
<protein>
    <submittedName>
        <fullName evidence="1">Uncharacterized protein</fullName>
    </submittedName>
</protein>